<name>A0A0C9U8S8_PAXIN</name>
<evidence type="ECO:0008006" key="4">
    <source>
        <dbReference type="Google" id="ProtNLM"/>
    </source>
</evidence>
<evidence type="ECO:0000313" key="2">
    <source>
        <dbReference type="EMBL" id="KIJ15802.1"/>
    </source>
</evidence>
<dbReference type="EMBL" id="KN819335">
    <property type="protein sequence ID" value="KIJ15802.1"/>
    <property type="molecule type" value="Genomic_DNA"/>
</dbReference>
<evidence type="ECO:0000256" key="1">
    <source>
        <dbReference type="SAM" id="Phobius"/>
    </source>
</evidence>
<feature type="transmembrane region" description="Helical" evidence="1">
    <location>
        <begin position="183"/>
        <end position="201"/>
    </location>
</feature>
<dbReference type="OrthoDB" id="419711at2759"/>
<accession>A0A0C9U8S8</accession>
<feature type="transmembrane region" description="Helical" evidence="1">
    <location>
        <begin position="44"/>
        <end position="66"/>
    </location>
</feature>
<feature type="transmembrane region" description="Helical" evidence="1">
    <location>
        <begin position="78"/>
        <end position="99"/>
    </location>
</feature>
<dbReference type="PANTHER" id="PTHR12242">
    <property type="entry name" value="OS02G0130600 PROTEIN-RELATED"/>
    <property type="match status" value="1"/>
</dbReference>
<keyword evidence="1" id="KW-0812">Transmembrane</keyword>
<reference evidence="3" key="2">
    <citation type="submission" date="2015-01" db="EMBL/GenBank/DDBJ databases">
        <title>Evolutionary Origins and Diversification of the Mycorrhizal Mutualists.</title>
        <authorList>
            <consortium name="DOE Joint Genome Institute"/>
            <consortium name="Mycorrhizal Genomics Consortium"/>
            <person name="Kohler A."/>
            <person name="Kuo A."/>
            <person name="Nagy L.G."/>
            <person name="Floudas D."/>
            <person name="Copeland A."/>
            <person name="Barry K.W."/>
            <person name="Cichocki N."/>
            <person name="Veneault-Fourrey C."/>
            <person name="LaButti K."/>
            <person name="Lindquist E.A."/>
            <person name="Lipzen A."/>
            <person name="Lundell T."/>
            <person name="Morin E."/>
            <person name="Murat C."/>
            <person name="Riley R."/>
            <person name="Ohm R."/>
            <person name="Sun H."/>
            <person name="Tunlid A."/>
            <person name="Henrissat B."/>
            <person name="Grigoriev I.V."/>
            <person name="Hibbett D.S."/>
            <person name="Martin F."/>
        </authorList>
    </citation>
    <scope>NUCLEOTIDE SEQUENCE [LARGE SCALE GENOMIC DNA]</scope>
    <source>
        <strain evidence="3">ATCC 200175</strain>
    </source>
</reference>
<protein>
    <recommendedName>
        <fullName evidence="4">FAR-17a/AIG1-like protein</fullName>
    </recommendedName>
</protein>
<dbReference type="AlphaFoldDB" id="A0A0C9U8S8"/>
<sequence length="282" mass="31684">MKSPRSTFSLGSYESFGVSSPFDPTCNLVTSPVFSPVILGALRLLFAVYTLVTTITVLAFEVVVYHDSKSFLSYFTDLSYIGLVAYFWASSVQTIAYAFRGQKSYPLQSWPRILQLLHVLLYSTIVVFPIIVTVVFWSLLASPTTFQSRYSAWSNISQHAMNSGFALFEILLTHARPIPWTHLIPVFLLLASYLGLAYITHATQGFYTYTFLDPSKEHGLLAAYIIGITIGYCIVFAVVRGVSLLRCRLHLRFGRQQDNSPLEALEEWQEVDQLNDSSVSEA</sequence>
<feature type="transmembrane region" description="Helical" evidence="1">
    <location>
        <begin position="221"/>
        <end position="245"/>
    </location>
</feature>
<gene>
    <name evidence="2" type="ORF">PAXINDRAFT_114206</name>
</gene>
<reference evidence="2 3" key="1">
    <citation type="submission" date="2014-06" db="EMBL/GenBank/DDBJ databases">
        <authorList>
            <consortium name="DOE Joint Genome Institute"/>
            <person name="Kuo A."/>
            <person name="Kohler A."/>
            <person name="Nagy L.G."/>
            <person name="Floudas D."/>
            <person name="Copeland A."/>
            <person name="Barry K.W."/>
            <person name="Cichocki N."/>
            <person name="Veneault-Fourrey C."/>
            <person name="LaButti K."/>
            <person name="Lindquist E.A."/>
            <person name="Lipzen A."/>
            <person name="Lundell T."/>
            <person name="Morin E."/>
            <person name="Murat C."/>
            <person name="Sun H."/>
            <person name="Tunlid A."/>
            <person name="Henrissat B."/>
            <person name="Grigoriev I.V."/>
            <person name="Hibbett D.S."/>
            <person name="Martin F."/>
            <person name="Nordberg H.P."/>
            <person name="Cantor M.N."/>
            <person name="Hua S.X."/>
        </authorList>
    </citation>
    <scope>NUCLEOTIDE SEQUENCE [LARGE SCALE GENOMIC DNA]</scope>
    <source>
        <strain evidence="2 3">ATCC 200175</strain>
    </source>
</reference>
<dbReference type="HOGENOM" id="CLU_062880_0_0_1"/>
<keyword evidence="3" id="KW-1185">Reference proteome</keyword>
<evidence type="ECO:0000313" key="3">
    <source>
        <dbReference type="Proteomes" id="UP000053647"/>
    </source>
</evidence>
<dbReference type="PANTHER" id="PTHR12242:SF1">
    <property type="entry name" value="MYND-TYPE DOMAIN-CONTAINING PROTEIN"/>
    <property type="match status" value="1"/>
</dbReference>
<dbReference type="GO" id="GO:0016020">
    <property type="term" value="C:membrane"/>
    <property type="evidence" value="ECO:0007669"/>
    <property type="project" value="TreeGrafter"/>
</dbReference>
<proteinExistence type="predicted"/>
<keyword evidence="1" id="KW-0472">Membrane</keyword>
<dbReference type="Proteomes" id="UP000053647">
    <property type="component" value="Unassembled WGS sequence"/>
</dbReference>
<feature type="transmembrane region" description="Helical" evidence="1">
    <location>
        <begin position="119"/>
        <end position="140"/>
    </location>
</feature>
<organism evidence="2 3">
    <name type="scientific">Paxillus involutus ATCC 200175</name>
    <dbReference type="NCBI Taxonomy" id="664439"/>
    <lineage>
        <taxon>Eukaryota</taxon>
        <taxon>Fungi</taxon>
        <taxon>Dikarya</taxon>
        <taxon>Basidiomycota</taxon>
        <taxon>Agaricomycotina</taxon>
        <taxon>Agaricomycetes</taxon>
        <taxon>Agaricomycetidae</taxon>
        <taxon>Boletales</taxon>
        <taxon>Paxilineae</taxon>
        <taxon>Paxillaceae</taxon>
        <taxon>Paxillus</taxon>
    </lineage>
</organism>
<keyword evidence="1" id="KW-1133">Transmembrane helix</keyword>